<accession>A0A841GPC4</accession>
<dbReference type="EMBL" id="JACHEX010000004">
    <property type="protein sequence ID" value="MBB6063054.1"/>
    <property type="molecule type" value="Genomic_DNA"/>
</dbReference>
<keyword evidence="2" id="KW-1185">Reference proteome</keyword>
<evidence type="ECO:0000313" key="1">
    <source>
        <dbReference type="EMBL" id="MBB6063054.1"/>
    </source>
</evidence>
<protein>
    <recommendedName>
        <fullName evidence="3">ParB/Sulfiredoxin domain-containing protein</fullName>
    </recommendedName>
</protein>
<evidence type="ECO:0008006" key="3">
    <source>
        <dbReference type="Google" id="ProtNLM"/>
    </source>
</evidence>
<comment type="caution">
    <text evidence="1">The sequence shown here is derived from an EMBL/GenBank/DDBJ whole genome shotgun (WGS) entry which is preliminary data.</text>
</comment>
<dbReference type="InterPro" id="IPR036086">
    <property type="entry name" value="ParB/Sulfiredoxin_sf"/>
</dbReference>
<dbReference type="Gene3D" id="3.90.1530.10">
    <property type="entry name" value="Conserved hypothetical protein from pyrococcus furiosus pfu- 392566-001, ParB domain"/>
    <property type="match status" value="1"/>
</dbReference>
<dbReference type="Proteomes" id="UP000555828">
    <property type="component" value="Unassembled WGS sequence"/>
</dbReference>
<evidence type="ECO:0000313" key="2">
    <source>
        <dbReference type="Proteomes" id="UP000555828"/>
    </source>
</evidence>
<dbReference type="AlphaFoldDB" id="A0A841GPC4"/>
<proteinExistence type="predicted"/>
<dbReference type="RefSeq" id="WP_246348234.1">
    <property type="nucleotide sequence ID" value="NZ_JACHEX010000004.1"/>
</dbReference>
<reference evidence="1 2" key="1">
    <citation type="submission" date="2020-08" db="EMBL/GenBank/DDBJ databases">
        <title>Genomic Encyclopedia of Type Strains, Phase IV (KMG-IV): sequencing the most valuable type-strain genomes for metagenomic binning, comparative biology and taxonomic classification.</title>
        <authorList>
            <person name="Goeker M."/>
        </authorList>
    </citation>
    <scope>NUCLEOTIDE SEQUENCE [LARGE SCALE GENOMIC DNA]</scope>
    <source>
        <strain evidence="1 2">DSM 13481</strain>
    </source>
</reference>
<organism evidence="1 2">
    <name type="scientific">Thermosipho japonicus</name>
    <dbReference type="NCBI Taxonomy" id="90323"/>
    <lineage>
        <taxon>Bacteria</taxon>
        <taxon>Thermotogati</taxon>
        <taxon>Thermotogota</taxon>
        <taxon>Thermotogae</taxon>
        <taxon>Thermotogales</taxon>
        <taxon>Fervidobacteriaceae</taxon>
        <taxon>Thermosipho</taxon>
    </lineage>
</organism>
<gene>
    <name evidence="1" type="ORF">HNP65_001517</name>
</gene>
<sequence>MNYFYFDIDKIMPSQLYISKEKLKNVMRHIKNKGFNNLDPVPIKKINDIIFYTDGHTRAYALWKMGFKKVKVEWETEELDWELYLICIDWCKNEKISNISHLKVISHNQYKKWWIKRCEDMHKLLYSSPHKLK</sequence>
<name>A0A841GPC4_9BACT</name>
<dbReference type="SUPFAM" id="SSF110849">
    <property type="entry name" value="ParB/Sulfiredoxin"/>
    <property type="match status" value="1"/>
</dbReference>